<accession>A0AAD2JGQ0</accession>
<keyword evidence="2" id="KW-0812">Transmembrane</keyword>
<comment type="caution">
    <text evidence="3">The sequence shown here is derived from an EMBL/GenBank/DDBJ whole genome shotgun (WGS) entry which is preliminary data.</text>
</comment>
<feature type="compositionally biased region" description="Basic and acidic residues" evidence="1">
    <location>
        <begin position="71"/>
        <end position="85"/>
    </location>
</feature>
<sequence>MNSANGTLKNCGACTKDMERSAFSKKQWERKKFRRCKACVENENAFQRPSKKDYPREKKENVMAPPQAPKELIEEKPHVTPERPPLDPVVLADKKVKDDKSLLSNLEAMATVANSNEIIMNAIAATAVTPIQTDEAKQGTKDVLDSEILSETTKSNSISISEKVLSESSSVATSSEAITSGDENTVAQNSAPVAKADKNTEAPLSIPEDQQASHSADLSEDAKLSGRKSNGPLASDSQPLAADAPKTSFLEMEPITPSRVEEMVQEHDAIFRAVFEPTNDQEEHYDDPRLIQRVSTEDVMDYEVGPIVNVEQEIYDLLNNPSSEQGILFVDGSEIKMDDAEDSPSASYSGKRQSKESFIFSNVTMNNEGQTSDAHFEDTTPDHPSPESPPHTETGLTRESIERDAVDWDPSAMAQLSPTASMPSSFPPVPPIEAEDDEHEDEDNGGSYEKVLWQHSSSITYACGACLVGVIIIALLLPQDHTVLLISTGLSLFLLLGLAGIMRFSRSYDGDSSINDPDGLGDVLAVDSLREPLLSGADEDGEIISDAV</sequence>
<dbReference type="AlphaFoldDB" id="A0AAD2JGQ0"/>
<reference evidence="3" key="1">
    <citation type="submission" date="2023-08" db="EMBL/GenBank/DDBJ databases">
        <authorList>
            <person name="Audoor S."/>
            <person name="Bilcke G."/>
        </authorList>
    </citation>
    <scope>NUCLEOTIDE SEQUENCE</scope>
</reference>
<evidence type="ECO:0000313" key="4">
    <source>
        <dbReference type="Proteomes" id="UP001295423"/>
    </source>
</evidence>
<keyword evidence="2" id="KW-0472">Membrane</keyword>
<dbReference type="EMBL" id="CAKOGP040001736">
    <property type="protein sequence ID" value="CAJ1947725.1"/>
    <property type="molecule type" value="Genomic_DNA"/>
</dbReference>
<evidence type="ECO:0000256" key="2">
    <source>
        <dbReference type="SAM" id="Phobius"/>
    </source>
</evidence>
<gene>
    <name evidence="3" type="ORF">CYCCA115_LOCUS11277</name>
</gene>
<protein>
    <submittedName>
        <fullName evidence="3">Uncharacterized protein</fullName>
    </submittedName>
</protein>
<dbReference type="Proteomes" id="UP001295423">
    <property type="component" value="Unassembled WGS sequence"/>
</dbReference>
<feature type="region of interest" description="Disordered" evidence="1">
    <location>
        <begin position="416"/>
        <end position="445"/>
    </location>
</feature>
<feature type="region of interest" description="Disordered" evidence="1">
    <location>
        <begin position="194"/>
        <end position="248"/>
    </location>
</feature>
<keyword evidence="4" id="KW-1185">Reference proteome</keyword>
<feature type="compositionally biased region" description="Basic and acidic residues" evidence="1">
    <location>
        <begin position="50"/>
        <end position="61"/>
    </location>
</feature>
<feature type="region of interest" description="Disordered" evidence="1">
    <location>
        <begin position="368"/>
        <end position="399"/>
    </location>
</feature>
<evidence type="ECO:0000256" key="1">
    <source>
        <dbReference type="SAM" id="MobiDB-lite"/>
    </source>
</evidence>
<feature type="transmembrane region" description="Helical" evidence="2">
    <location>
        <begin position="483"/>
        <end position="502"/>
    </location>
</feature>
<keyword evidence="2" id="KW-1133">Transmembrane helix</keyword>
<feature type="transmembrane region" description="Helical" evidence="2">
    <location>
        <begin position="459"/>
        <end position="477"/>
    </location>
</feature>
<feature type="compositionally biased region" description="Basic and acidic residues" evidence="1">
    <location>
        <begin position="374"/>
        <end position="385"/>
    </location>
</feature>
<feature type="region of interest" description="Disordered" evidence="1">
    <location>
        <begin position="44"/>
        <end position="87"/>
    </location>
</feature>
<evidence type="ECO:0000313" key="3">
    <source>
        <dbReference type="EMBL" id="CAJ1947725.1"/>
    </source>
</evidence>
<name>A0AAD2JGQ0_9STRA</name>
<proteinExistence type="predicted"/>
<organism evidence="3 4">
    <name type="scientific">Cylindrotheca closterium</name>
    <dbReference type="NCBI Taxonomy" id="2856"/>
    <lineage>
        <taxon>Eukaryota</taxon>
        <taxon>Sar</taxon>
        <taxon>Stramenopiles</taxon>
        <taxon>Ochrophyta</taxon>
        <taxon>Bacillariophyta</taxon>
        <taxon>Bacillariophyceae</taxon>
        <taxon>Bacillariophycidae</taxon>
        <taxon>Bacillariales</taxon>
        <taxon>Bacillariaceae</taxon>
        <taxon>Cylindrotheca</taxon>
    </lineage>
</organism>
<feature type="compositionally biased region" description="Acidic residues" evidence="1">
    <location>
        <begin position="433"/>
        <end position="444"/>
    </location>
</feature>